<feature type="compositionally biased region" description="Polar residues" evidence="1">
    <location>
        <begin position="130"/>
        <end position="143"/>
    </location>
</feature>
<reference evidence="2" key="1">
    <citation type="journal article" date="2022" name="bioRxiv">
        <title>Sequencing and chromosome-scale assembly of the giantPleurodeles waltlgenome.</title>
        <authorList>
            <person name="Brown T."/>
            <person name="Elewa A."/>
            <person name="Iarovenko S."/>
            <person name="Subramanian E."/>
            <person name="Araus A.J."/>
            <person name="Petzold A."/>
            <person name="Susuki M."/>
            <person name="Suzuki K.-i.T."/>
            <person name="Hayashi T."/>
            <person name="Toyoda A."/>
            <person name="Oliveira C."/>
            <person name="Osipova E."/>
            <person name="Leigh N.D."/>
            <person name="Simon A."/>
            <person name="Yun M.H."/>
        </authorList>
    </citation>
    <scope>NUCLEOTIDE SEQUENCE</scope>
    <source>
        <strain evidence="2">20211129_DDA</strain>
        <tissue evidence="2">Liver</tissue>
    </source>
</reference>
<dbReference type="EMBL" id="JANPWB010000013">
    <property type="protein sequence ID" value="KAJ1103708.1"/>
    <property type="molecule type" value="Genomic_DNA"/>
</dbReference>
<proteinExistence type="predicted"/>
<accession>A0AAV7MRX1</accession>
<sequence>MAPRNARATREKPDGGILGGWPALRARLKHEAKQERTSGAVAGGLVSERGASSTFSGGAQADAVKNIRTVAGPLSPMRDRQEVVEGDETLPEKAAESEHAGTPTTDLISPDEMQTLVGTGPPGTTVEEAGSQSVVKSQLSDKK</sequence>
<feature type="region of interest" description="Disordered" evidence="1">
    <location>
        <begin position="1"/>
        <end position="20"/>
    </location>
</feature>
<evidence type="ECO:0000256" key="1">
    <source>
        <dbReference type="SAM" id="MobiDB-lite"/>
    </source>
</evidence>
<feature type="region of interest" description="Disordered" evidence="1">
    <location>
        <begin position="70"/>
        <end position="143"/>
    </location>
</feature>
<protein>
    <submittedName>
        <fullName evidence="2">Uncharacterized protein</fullName>
    </submittedName>
</protein>
<dbReference type="Proteomes" id="UP001066276">
    <property type="component" value="Chromosome 9"/>
</dbReference>
<evidence type="ECO:0000313" key="3">
    <source>
        <dbReference type="Proteomes" id="UP001066276"/>
    </source>
</evidence>
<keyword evidence="3" id="KW-1185">Reference proteome</keyword>
<comment type="caution">
    <text evidence="2">The sequence shown here is derived from an EMBL/GenBank/DDBJ whole genome shotgun (WGS) entry which is preliminary data.</text>
</comment>
<organism evidence="2 3">
    <name type="scientific">Pleurodeles waltl</name>
    <name type="common">Iberian ribbed newt</name>
    <dbReference type="NCBI Taxonomy" id="8319"/>
    <lineage>
        <taxon>Eukaryota</taxon>
        <taxon>Metazoa</taxon>
        <taxon>Chordata</taxon>
        <taxon>Craniata</taxon>
        <taxon>Vertebrata</taxon>
        <taxon>Euteleostomi</taxon>
        <taxon>Amphibia</taxon>
        <taxon>Batrachia</taxon>
        <taxon>Caudata</taxon>
        <taxon>Salamandroidea</taxon>
        <taxon>Salamandridae</taxon>
        <taxon>Pleurodelinae</taxon>
        <taxon>Pleurodeles</taxon>
    </lineage>
</organism>
<evidence type="ECO:0000313" key="2">
    <source>
        <dbReference type="EMBL" id="KAJ1103708.1"/>
    </source>
</evidence>
<gene>
    <name evidence="2" type="ORF">NDU88_001129</name>
</gene>
<feature type="compositionally biased region" description="Low complexity" evidence="1">
    <location>
        <begin position="117"/>
        <end position="128"/>
    </location>
</feature>
<feature type="compositionally biased region" description="Basic and acidic residues" evidence="1">
    <location>
        <begin position="90"/>
        <end position="99"/>
    </location>
</feature>
<dbReference type="AlphaFoldDB" id="A0AAV7MRX1"/>
<name>A0AAV7MRX1_PLEWA</name>